<evidence type="ECO:0000313" key="2">
    <source>
        <dbReference type="EMBL" id="CEM54522.1"/>
    </source>
</evidence>
<proteinExistence type="predicted"/>
<sequence>MMVKNKTFVKIQRGHHSKGARVEKFLEYVLDRENNPWYVPSNLSAPSFLDRLNQLRQAKDKAAEAKLSGQEAKAAVDKATAKAFQLHQFGQKRKADERAVLLVGEMQEEEEEEEKEEGGEVHRERGNEALRLREAHPIKKCKKEEVEKKEPEAPPSVTVPARASTELSESVVCTYDMVQ</sequence>
<feature type="compositionally biased region" description="Basic and acidic residues" evidence="1">
    <location>
        <begin position="118"/>
        <end position="152"/>
    </location>
</feature>
<organism evidence="2">
    <name type="scientific">Chromera velia CCMP2878</name>
    <dbReference type="NCBI Taxonomy" id="1169474"/>
    <lineage>
        <taxon>Eukaryota</taxon>
        <taxon>Sar</taxon>
        <taxon>Alveolata</taxon>
        <taxon>Colpodellida</taxon>
        <taxon>Chromeraceae</taxon>
        <taxon>Chromera</taxon>
    </lineage>
</organism>
<dbReference type="AlphaFoldDB" id="A0A0G4IBJ2"/>
<evidence type="ECO:0000256" key="1">
    <source>
        <dbReference type="SAM" id="MobiDB-lite"/>
    </source>
</evidence>
<feature type="region of interest" description="Disordered" evidence="1">
    <location>
        <begin position="105"/>
        <end position="166"/>
    </location>
</feature>
<protein>
    <submittedName>
        <fullName evidence="2">Uncharacterized protein</fullName>
    </submittedName>
</protein>
<feature type="compositionally biased region" description="Acidic residues" evidence="1">
    <location>
        <begin position="106"/>
        <end position="117"/>
    </location>
</feature>
<name>A0A0G4IBJ2_9ALVE</name>
<reference evidence="2" key="1">
    <citation type="submission" date="2014-11" db="EMBL/GenBank/DDBJ databases">
        <authorList>
            <person name="Otto D Thomas"/>
            <person name="Naeem Raeece"/>
        </authorList>
    </citation>
    <scope>NUCLEOTIDE SEQUENCE</scope>
</reference>
<dbReference type="VEuPathDB" id="CryptoDB:Cvel_12848"/>
<gene>
    <name evidence="2" type="ORF">Cvel_12848</name>
</gene>
<accession>A0A0G4IBJ2</accession>
<dbReference type="EMBL" id="CDMZ01005795">
    <property type="protein sequence ID" value="CEM54522.1"/>
    <property type="molecule type" value="Genomic_DNA"/>
</dbReference>